<feature type="domain" description="DNA polymerase alpha/delta/epsilon subunit B" evidence="9">
    <location>
        <begin position="255"/>
        <end position="465"/>
    </location>
</feature>
<keyword evidence="5 6" id="KW-0539">Nucleus</keyword>
<dbReference type="Pfam" id="PF04042">
    <property type="entry name" value="DNA_pol_E_B"/>
    <property type="match status" value="1"/>
</dbReference>
<sequence length="517" mass="56654">MPSTSSSFPPQYLHRTFKSSGLFLSSNCVAPLQNLLAHESLPDRGKALDSIIKTLKSTLEKSRVDLTDLENVVETLTRDASDDQDQAIELISAYDTPSDSTSLPPPNLNTSTLHPEVGERAGMFERRYKEVRGRVQENEVFQVSNIGRNASEGGIKLDKIGALLGRPVGTSVFLLCLITPGLIEDDTGSAVAYYSPDINPTDGYATDNSIVLVEGTIKGQKEGQVEIEVSEIHHPPYANRKEETGQVAGREEQMVVVMSEVHLDSDRVMENVMKVLSGFEDMLTEQIEEDPTFPPPVIVMMGSFTSKKSIHTREGRAAYRGSWSRLEKIISLHPNISKLAKFVFIPGTNDPTPKPLPQMPVPEYFTKPIRESSLVKAHFASNPCRINFASKSCVFYNSPSLTQSLSSSSLVPADKETGGLEHTFKTVLDQGHLSPLPLTSYPTYWKLDSFLSLSPPPHGLILGAASASGYNKALHYSPDENKEGTYCVETGRFDIGDAEFVVYYPNTGEAEFSSVGG</sequence>
<dbReference type="PANTHER" id="PTHR12708:SF0">
    <property type="entry name" value="DNA POLYMERASE EPSILON SUBUNIT 2"/>
    <property type="match status" value="1"/>
</dbReference>
<feature type="region of interest" description="Disordered" evidence="8">
    <location>
        <begin position="95"/>
        <end position="114"/>
    </location>
</feature>
<keyword evidence="4 6" id="KW-0238">DNA-binding</keyword>
<protein>
    <recommendedName>
        <fullName evidence="6">DNA polymerase epsilon subunit</fullName>
    </recommendedName>
    <alternativeName>
        <fullName evidence="6">DNA polymerase II subunit 2</fullName>
    </alternativeName>
</protein>
<dbReference type="InterPro" id="IPR016266">
    <property type="entry name" value="POLE2"/>
</dbReference>
<comment type="subcellular location">
    <subcellularLocation>
        <location evidence="1 6">Nucleus</location>
    </subcellularLocation>
</comment>
<comment type="function">
    <text evidence="6">Participates in DNA repair and in chromosomal DNA replication.</text>
</comment>
<comment type="similarity">
    <text evidence="2 6">Belongs to the DNA polymerase epsilon subunit B family.</text>
</comment>
<evidence type="ECO:0000256" key="4">
    <source>
        <dbReference type="ARBA" id="ARBA00023125"/>
    </source>
</evidence>
<accession>A0A9W7GQQ0</accession>
<dbReference type="OrthoDB" id="10254730at2759"/>
<reference evidence="11" key="1">
    <citation type="journal article" date="2023" name="Commun. Biol.">
        <title>Genome analysis of Parmales, the sister group of diatoms, reveals the evolutionary specialization of diatoms from phago-mixotrophs to photoautotrophs.</title>
        <authorList>
            <person name="Ban H."/>
            <person name="Sato S."/>
            <person name="Yoshikawa S."/>
            <person name="Yamada K."/>
            <person name="Nakamura Y."/>
            <person name="Ichinomiya M."/>
            <person name="Sato N."/>
            <person name="Blanc-Mathieu R."/>
            <person name="Endo H."/>
            <person name="Kuwata A."/>
            <person name="Ogata H."/>
        </authorList>
    </citation>
    <scope>NUCLEOTIDE SEQUENCE [LARGE SCALE GENOMIC DNA]</scope>
</reference>
<evidence type="ECO:0000256" key="2">
    <source>
        <dbReference type="ARBA" id="ARBA00009560"/>
    </source>
</evidence>
<comment type="caution">
    <text evidence="10">The sequence shown here is derived from an EMBL/GenBank/DDBJ whole genome shotgun (WGS) entry which is preliminary data.</text>
</comment>
<dbReference type="GO" id="GO:0008622">
    <property type="term" value="C:epsilon DNA polymerase complex"/>
    <property type="evidence" value="ECO:0007669"/>
    <property type="project" value="UniProtKB-UniRule"/>
</dbReference>
<evidence type="ECO:0000256" key="8">
    <source>
        <dbReference type="SAM" id="MobiDB-lite"/>
    </source>
</evidence>
<dbReference type="GO" id="GO:0006261">
    <property type="term" value="P:DNA-templated DNA replication"/>
    <property type="evidence" value="ECO:0007669"/>
    <property type="project" value="InterPro"/>
</dbReference>
<evidence type="ECO:0000256" key="5">
    <source>
        <dbReference type="ARBA" id="ARBA00023242"/>
    </source>
</evidence>
<evidence type="ECO:0000256" key="3">
    <source>
        <dbReference type="ARBA" id="ARBA00022705"/>
    </source>
</evidence>
<dbReference type="GO" id="GO:0003677">
    <property type="term" value="F:DNA binding"/>
    <property type="evidence" value="ECO:0007669"/>
    <property type="project" value="UniProtKB-UniRule"/>
</dbReference>
<keyword evidence="7" id="KW-0175">Coiled coil</keyword>
<gene>
    <name evidence="10" type="ORF">TrCOL_g12582</name>
</gene>
<evidence type="ECO:0000313" key="10">
    <source>
        <dbReference type="EMBL" id="GMI49013.1"/>
    </source>
</evidence>
<name>A0A9W7GQQ0_9STRA</name>
<dbReference type="AlphaFoldDB" id="A0A9W7GQQ0"/>
<evidence type="ECO:0000256" key="1">
    <source>
        <dbReference type="ARBA" id="ARBA00004123"/>
    </source>
</evidence>
<dbReference type="Gene3D" id="3.60.21.50">
    <property type="match status" value="1"/>
</dbReference>
<dbReference type="GO" id="GO:0042276">
    <property type="term" value="P:error-prone translesion synthesis"/>
    <property type="evidence" value="ECO:0007669"/>
    <property type="project" value="TreeGrafter"/>
</dbReference>
<dbReference type="InterPro" id="IPR007185">
    <property type="entry name" value="DNA_pol_a/d/e_bsu"/>
</dbReference>
<proteinExistence type="inferred from homology"/>
<organism evidence="10 11">
    <name type="scientific">Triparma columacea</name>
    <dbReference type="NCBI Taxonomy" id="722753"/>
    <lineage>
        <taxon>Eukaryota</taxon>
        <taxon>Sar</taxon>
        <taxon>Stramenopiles</taxon>
        <taxon>Ochrophyta</taxon>
        <taxon>Bolidophyceae</taxon>
        <taxon>Parmales</taxon>
        <taxon>Triparmaceae</taxon>
        <taxon>Triparma</taxon>
    </lineage>
</organism>
<keyword evidence="11" id="KW-1185">Reference proteome</keyword>
<dbReference type="PANTHER" id="PTHR12708">
    <property type="entry name" value="DNA POLYMERASE EPSILON SUBUNIT B"/>
    <property type="match status" value="1"/>
</dbReference>
<dbReference type="EMBL" id="BRYA01000453">
    <property type="protein sequence ID" value="GMI49013.1"/>
    <property type="molecule type" value="Genomic_DNA"/>
</dbReference>
<evidence type="ECO:0000256" key="7">
    <source>
        <dbReference type="SAM" id="Coils"/>
    </source>
</evidence>
<evidence type="ECO:0000259" key="9">
    <source>
        <dbReference type="Pfam" id="PF04042"/>
    </source>
</evidence>
<keyword evidence="3 6" id="KW-0235">DNA replication</keyword>
<evidence type="ECO:0000256" key="6">
    <source>
        <dbReference type="PIRNR" id="PIRNR000799"/>
    </source>
</evidence>
<dbReference type="PIRSF" id="PIRSF000799">
    <property type="entry name" value="DNA_pol_eps_2"/>
    <property type="match status" value="1"/>
</dbReference>
<dbReference type="Proteomes" id="UP001165065">
    <property type="component" value="Unassembled WGS sequence"/>
</dbReference>
<feature type="coiled-coil region" evidence="7">
    <location>
        <begin position="52"/>
        <end position="86"/>
    </location>
</feature>
<evidence type="ECO:0000313" key="11">
    <source>
        <dbReference type="Proteomes" id="UP001165065"/>
    </source>
</evidence>